<accession>A0A813IPT7</accession>
<dbReference type="PANTHER" id="PTHR13382:SF21">
    <property type="entry name" value="OS12G0601000 PROTEIN"/>
    <property type="match status" value="1"/>
</dbReference>
<dbReference type="EMBL" id="CAJNNW010011168">
    <property type="protein sequence ID" value="CAE8652847.1"/>
    <property type="molecule type" value="Genomic_DNA"/>
</dbReference>
<dbReference type="Gene3D" id="3.80.10.10">
    <property type="entry name" value="Ribonuclease Inhibitor"/>
    <property type="match status" value="5"/>
</dbReference>
<dbReference type="AlphaFoldDB" id="A0A813IPT7"/>
<name>A0A813IPT7_POLGL</name>
<dbReference type="SMART" id="SM00367">
    <property type="entry name" value="LRR_CC"/>
    <property type="match status" value="15"/>
</dbReference>
<evidence type="ECO:0000313" key="1">
    <source>
        <dbReference type="EMBL" id="CAE8652847.1"/>
    </source>
</evidence>
<dbReference type="GO" id="GO:0005737">
    <property type="term" value="C:cytoplasm"/>
    <property type="evidence" value="ECO:0007669"/>
    <property type="project" value="TreeGrafter"/>
</dbReference>
<organism evidence="1 2">
    <name type="scientific">Polarella glacialis</name>
    <name type="common">Dinoflagellate</name>
    <dbReference type="NCBI Taxonomy" id="89957"/>
    <lineage>
        <taxon>Eukaryota</taxon>
        <taxon>Sar</taxon>
        <taxon>Alveolata</taxon>
        <taxon>Dinophyceae</taxon>
        <taxon>Suessiales</taxon>
        <taxon>Suessiaceae</taxon>
        <taxon>Polarella</taxon>
    </lineage>
</organism>
<dbReference type="Pfam" id="PF13516">
    <property type="entry name" value="LRR_6"/>
    <property type="match status" value="6"/>
</dbReference>
<dbReference type="InterPro" id="IPR006553">
    <property type="entry name" value="Leu-rich_rpt_Cys-con_subtyp"/>
</dbReference>
<protein>
    <submittedName>
        <fullName evidence="1">Uncharacterized protein</fullName>
    </submittedName>
</protein>
<dbReference type="InterPro" id="IPR050648">
    <property type="entry name" value="F-box_LRR-repeat"/>
</dbReference>
<gene>
    <name evidence="1" type="ORF">PGLA2088_LOCUS9994</name>
</gene>
<dbReference type="SUPFAM" id="SSF52047">
    <property type="entry name" value="RNI-like"/>
    <property type="match status" value="4"/>
</dbReference>
<dbReference type="PANTHER" id="PTHR13382">
    <property type="entry name" value="MITOCHONDRIAL ATP SYNTHASE COUPLING FACTOR B"/>
    <property type="match status" value="1"/>
</dbReference>
<comment type="caution">
    <text evidence="1">The sequence shown here is derived from an EMBL/GenBank/DDBJ whole genome shotgun (WGS) entry which is preliminary data.</text>
</comment>
<evidence type="ECO:0000313" key="2">
    <source>
        <dbReference type="Proteomes" id="UP000626109"/>
    </source>
</evidence>
<dbReference type="InterPro" id="IPR032675">
    <property type="entry name" value="LRR_dom_sf"/>
</dbReference>
<dbReference type="InterPro" id="IPR001611">
    <property type="entry name" value="Leu-rich_rpt"/>
</dbReference>
<feature type="non-terminal residue" evidence="1">
    <location>
        <position position="1"/>
    </location>
</feature>
<feature type="non-terminal residue" evidence="1">
    <location>
        <position position="1164"/>
    </location>
</feature>
<proteinExistence type="predicted"/>
<reference evidence="1" key="1">
    <citation type="submission" date="2021-02" db="EMBL/GenBank/DDBJ databases">
        <authorList>
            <person name="Dougan E. K."/>
            <person name="Rhodes N."/>
            <person name="Thang M."/>
            <person name="Chan C."/>
        </authorList>
    </citation>
    <scope>NUCLEOTIDE SEQUENCE</scope>
</reference>
<dbReference type="Proteomes" id="UP000626109">
    <property type="component" value="Unassembled WGS sequence"/>
</dbReference>
<sequence>KLTWKRLASDSSLAVLGATLPRSLRQLQLDFTFCQHITDAGVAALAANLSSSLQQLQLDFTECSGITDAGLAALAANLSSSLQQLQLDFTKCRLISDAGLAALAANLPNSLQQLHLNFFKCRLISDAGLAALAANLPSSLPQLQLNIEWCAKISDAGLAALGANLPNSLLRLQVDLTLCDKISDAGLAALAANLPSSLQQFQLQLGGWLPTSVSPDARRAAEAGPESLRAWAAAVEPAAPWHGQEVTPAPPAPNATLAGPTATSALLATAAAAETCPDGLIAEIHSDNTDVGQLEFSFVVIDTFRTPLFSALGFAIGLGKLSLDFTECHVWNSSNFSDADLAALAASLPISLQQLQLDFTKCRLISDAGLAALAANLPNSLQQLQLNFTGCQKISDAGLAALAANLPSSLQQLQFQMVSHLNLGVSVKPSRFSFLSVGDFVKEKWQLEKEQAIPLKKYRDWEGDECIFNKTSFKDALTGTSRETIWFQVYLSWADRFNHRPWTPSSRSRLCAELSLSLRPPDSDFGEDETPPSRLGLRAACVDRVYAEAANLHRQEAEDLLSSLTGPDSLHDLKQIIDQLFLGKNRIHIAQLLEELFGWSAGSVQRGIKAQGNLAFPFQGLIPKSEERGISYPQLVRVEDQGAGVCPNSLLDLARHQGNVNLYHLAPWRIQPVLIGGGRPSEISRVWCAYELSMALIDDTREKTNAPSLCSASGGVPEAGIHVLTDGLTETEIEVRDSSSPELAETLKEIGSSSPELAETLKSLREMCFPIHVMKAGMDLLLQEAQATEPADRRHILNKLQLDFTFCQHITDAGVAALAANLSSSLQQLQLDFTECSGITDAGLAALAANLSSSLQQLQLDFTKCRLISDAGLAALAANLPSSLPQLQLNIEWCAKISDAGLAALGANLPNSLLRLQVDLTLCDKISDAGLAALAANLPSSLQQFQLQLGGWLPTSVSPDARRAAEAGPESLRAWAAAVEPAAPWHGQEVTPAPPAPNATLAGPTATSALLATAAAAETCPDGLIAEIHSDNTDVGQLEFSFVVIDTFRTPLFSALGFAIGLGKLSLDFTECHVWNSSNFSDADLAALAASLPISLQQLQLDFTKCRLISDAGLAALAANLPNSLQQLQLNFTGCQKISDAGLAALAANLPSSLQQLQFQCYGI</sequence>